<protein>
    <submittedName>
        <fullName evidence="9">Protein DMP2-like</fullName>
    </submittedName>
</protein>
<reference evidence="9" key="1">
    <citation type="submission" date="2025-08" db="UniProtKB">
        <authorList>
            <consortium name="RefSeq"/>
        </authorList>
    </citation>
    <scope>IDENTIFICATION</scope>
    <source>
        <tissue evidence="9">Leaf</tissue>
    </source>
</reference>
<evidence type="ECO:0000256" key="2">
    <source>
        <dbReference type="ARBA" id="ARBA00008707"/>
    </source>
</evidence>
<comment type="similarity">
    <text evidence="2">Belongs to the plant DMP1 protein family.</text>
</comment>
<evidence type="ECO:0000313" key="8">
    <source>
        <dbReference type="Proteomes" id="UP000827889"/>
    </source>
</evidence>
<dbReference type="PANTHER" id="PTHR31621">
    <property type="entry name" value="PROTEIN DMP3"/>
    <property type="match status" value="1"/>
</dbReference>
<proteinExistence type="inferred from homology"/>
<keyword evidence="5 7" id="KW-0472">Membrane</keyword>
<evidence type="ECO:0000256" key="1">
    <source>
        <dbReference type="ARBA" id="ARBA00004141"/>
    </source>
</evidence>
<feature type="compositionally biased region" description="Low complexity" evidence="6">
    <location>
        <begin position="39"/>
        <end position="59"/>
    </location>
</feature>
<dbReference type="InterPro" id="IPR007770">
    <property type="entry name" value="DMP"/>
</dbReference>
<feature type="region of interest" description="Disordered" evidence="6">
    <location>
        <begin position="220"/>
        <end position="242"/>
    </location>
</feature>
<accession>A0ABM3HHU6</accession>
<feature type="transmembrane region" description="Helical" evidence="7">
    <location>
        <begin position="67"/>
        <end position="86"/>
    </location>
</feature>
<feature type="transmembrane region" description="Helical" evidence="7">
    <location>
        <begin position="98"/>
        <end position="116"/>
    </location>
</feature>
<gene>
    <name evidence="9" type="primary">LOC115748498</name>
</gene>
<evidence type="ECO:0000256" key="7">
    <source>
        <dbReference type="SAM" id="Phobius"/>
    </source>
</evidence>
<evidence type="ECO:0000313" key="9">
    <source>
        <dbReference type="RefSeq" id="XP_048136172.1"/>
    </source>
</evidence>
<organism evidence="8 9">
    <name type="scientific">Rhodamnia argentea</name>
    <dbReference type="NCBI Taxonomy" id="178133"/>
    <lineage>
        <taxon>Eukaryota</taxon>
        <taxon>Viridiplantae</taxon>
        <taxon>Streptophyta</taxon>
        <taxon>Embryophyta</taxon>
        <taxon>Tracheophyta</taxon>
        <taxon>Spermatophyta</taxon>
        <taxon>Magnoliopsida</taxon>
        <taxon>eudicotyledons</taxon>
        <taxon>Gunneridae</taxon>
        <taxon>Pentapetalae</taxon>
        <taxon>rosids</taxon>
        <taxon>malvids</taxon>
        <taxon>Myrtales</taxon>
        <taxon>Myrtaceae</taxon>
        <taxon>Myrtoideae</taxon>
        <taxon>Myrteae</taxon>
        <taxon>Australasian group</taxon>
        <taxon>Rhodamnia</taxon>
    </lineage>
</organism>
<keyword evidence="3 7" id="KW-0812">Transmembrane</keyword>
<dbReference type="Pfam" id="PF05078">
    <property type="entry name" value="DUF679"/>
    <property type="match status" value="1"/>
</dbReference>
<feature type="compositionally biased region" description="Low complexity" evidence="6">
    <location>
        <begin position="222"/>
        <end position="242"/>
    </location>
</feature>
<evidence type="ECO:0000256" key="5">
    <source>
        <dbReference type="ARBA" id="ARBA00023136"/>
    </source>
</evidence>
<name>A0ABM3HHU6_9MYRT</name>
<feature type="transmembrane region" description="Helical" evidence="7">
    <location>
        <begin position="157"/>
        <end position="173"/>
    </location>
</feature>
<evidence type="ECO:0000256" key="4">
    <source>
        <dbReference type="ARBA" id="ARBA00022989"/>
    </source>
</evidence>
<evidence type="ECO:0000256" key="3">
    <source>
        <dbReference type="ARBA" id="ARBA00022692"/>
    </source>
</evidence>
<dbReference type="RefSeq" id="XP_048136172.1">
    <property type="nucleotide sequence ID" value="XM_048280215.1"/>
</dbReference>
<keyword evidence="8" id="KW-1185">Reference proteome</keyword>
<comment type="subcellular location">
    <subcellularLocation>
        <location evidence="1">Membrane</location>
        <topology evidence="1">Multi-pass membrane protein</topology>
    </subcellularLocation>
</comment>
<evidence type="ECO:0000256" key="6">
    <source>
        <dbReference type="SAM" id="MobiDB-lite"/>
    </source>
</evidence>
<keyword evidence="4 7" id="KW-1133">Transmembrane helix</keyword>
<sequence>MLPQILGSLFIFQKLVSIVKKMGSKVSSLASNTNCKQQSSSTTTSSSSSTSSSSTTTSSAYTGLGNIIKLLPTGTVFLFHFLNPLLTNNGQCHTYNKYLSAILIAVCGISCCIASFTDSYKGSDGSTHYGIATAKGIWPSSSSSNSLSGHKLRFSDFVHAFLSVIIFTVLALLDTNTVKCFYPSFETTEKTLIKVLPTVIGSISSTVFTLFPSTRNGVGYPSSDASTTSGTSTTSESNAEKV</sequence>
<dbReference type="GeneID" id="115748498"/>
<dbReference type="Proteomes" id="UP000827889">
    <property type="component" value="Chromosome 6"/>
</dbReference>
<feature type="region of interest" description="Disordered" evidence="6">
    <location>
        <begin position="35"/>
        <end position="59"/>
    </location>
</feature>
<dbReference type="PANTHER" id="PTHR31621:SF66">
    <property type="entry name" value="PROTEIN DMP2"/>
    <property type="match status" value="1"/>
</dbReference>